<dbReference type="GO" id="GO:0055085">
    <property type="term" value="P:transmembrane transport"/>
    <property type="evidence" value="ECO:0007669"/>
    <property type="project" value="InterPro"/>
</dbReference>
<evidence type="ECO:0000256" key="4">
    <source>
        <dbReference type="ARBA" id="ARBA00022475"/>
    </source>
</evidence>
<keyword evidence="6 10" id="KW-0812">Transmembrane</keyword>
<dbReference type="InterPro" id="IPR006260">
    <property type="entry name" value="TonB/TolA_C"/>
</dbReference>
<dbReference type="InterPro" id="IPR051045">
    <property type="entry name" value="TonB-dependent_transducer"/>
</dbReference>
<dbReference type="GO" id="GO:0015891">
    <property type="term" value="P:siderophore transport"/>
    <property type="evidence" value="ECO:0007669"/>
    <property type="project" value="InterPro"/>
</dbReference>
<comment type="similarity">
    <text evidence="2">Belongs to the TonB family.</text>
</comment>
<evidence type="ECO:0000256" key="7">
    <source>
        <dbReference type="ARBA" id="ARBA00022927"/>
    </source>
</evidence>
<keyword evidence="9 10" id="KW-0472">Membrane</keyword>
<dbReference type="GO" id="GO:0015031">
    <property type="term" value="P:protein transport"/>
    <property type="evidence" value="ECO:0007669"/>
    <property type="project" value="UniProtKB-KW"/>
</dbReference>
<dbReference type="GO" id="GO:0030288">
    <property type="term" value="C:outer membrane-bounded periplasmic space"/>
    <property type="evidence" value="ECO:0007669"/>
    <property type="project" value="InterPro"/>
</dbReference>
<dbReference type="PANTHER" id="PTHR33446:SF2">
    <property type="entry name" value="PROTEIN TONB"/>
    <property type="match status" value="1"/>
</dbReference>
<dbReference type="SUPFAM" id="SSF74653">
    <property type="entry name" value="TolA/TonB C-terminal domain"/>
    <property type="match status" value="1"/>
</dbReference>
<comment type="caution">
    <text evidence="12">The sequence shown here is derived from an EMBL/GenBank/DDBJ whole genome shotgun (WGS) entry which is preliminary data.</text>
</comment>
<dbReference type="Pfam" id="PF03544">
    <property type="entry name" value="TonB_C"/>
    <property type="match status" value="1"/>
</dbReference>
<gene>
    <name evidence="12" type="ORF">EVA_07337</name>
</gene>
<evidence type="ECO:0000256" key="3">
    <source>
        <dbReference type="ARBA" id="ARBA00022448"/>
    </source>
</evidence>
<accession>J9CWF6</accession>
<dbReference type="PANTHER" id="PTHR33446">
    <property type="entry name" value="PROTEIN TONB-RELATED"/>
    <property type="match status" value="1"/>
</dbReference>
<proteinExistence type="inferred from homology"/>
<sequence>MEVKKSPKADLEGKKTTWMLLGYVFILSLMVVAFEWTERDKKVTTDTGIVDVVFEEEMIPITEQQEQKQAPPPPEAPKVEEVLEIVENDAKVEESTIQASDDMETAVEVKYVPVDVEEEEPEEQEIFQVVEEMPEFPGGMGECLKFLGKNIKYPTISQENGVQGRVIVQFVVNKDGSIVDPVVVRSVDPYLDKEALRVIKQMPKWKPGKQRGKAVRVKYTVPVTFKLQ</sequence>
<dbReference type="GO" id="GO:0031992">
    <property type="term" value="F:energy transducer activity"/>
    <property type="evidence" value="ECO:0007669"/>
    <property type="project" value="InterPro"/>
</dbReference>
<dbReference type="EMBL" id="AMCI01001770">
    <property type="protein sequence ID" value="EJX04556.1"/>
    <property type="molecule type" value="Genomic_DNA"/>
</dbReference>
<evidence type="ECO:0000256" key="5">
    <source>
        <dbReference type="ARBA" id="ARBA00022519"/>
    </source>
</evidence>
<dbReference type="AlphaFoldDB" id="J9CWF6"/>
<evidence type="ECO:0000256" key="9">
    <source>
        <dbReference type="ARBA" id="ARBA00023136"/>
    </source>
</evidence>
<organism evidence="12">
    <name type="scientific">gut metagenome</name>
    <dbReference type="NCBI Taxonomy" id="749906"/>
    <lineage>
        <taxon>unclassified sequences</taxon>
        <taxon>metagenomes</taxon>
        <taxon>organismal metagenomes</taxon>
    </lineage>
</organism>
<dbReference type="Gene3D" id="3.30.1150.10">
    <property type="match status" value="1"/>
</dbReference>
<dbReference type="PROSITE" id="PS52015">
    <property type="entry name" value="TONB_CTD"/>
    <property type="match status" value="1"/>
</dbReference>
<feature type="domain" description="TonB C-terminal" evidence="11">
    <location>
        <begin position="138"/>
        <end position="228"/>
    </location>
</feature>
<dbReference type="PRINTS" id="PR01374">
    <property type="entry name" value="TONBPROTEIN"/>
</dbReference>
<dbReference type="InterPro" id="IPR037682">
    <property type="entry name" value="TonB_C"/>
</dbReference>
<comment type="subcellular location">
    <subcellularLocation>
        <location evidence="1">Cell inner membrane</location>
        <topology evidence="1">Single-pass membrane protein</topology>
        <orientation evidence="1">Periplasmic side</orientation>
    </subcellularLocation>
</comment>
<dbReference type="GO" id="GO:0098797">
    <property type="term" value="C:plasma membrane protein complex"/>
    <property type="evidence" value="ECO:0007669"/>
    <property type="project" value="TreeGrafter"/>
</dbReference>
<evidence type="ECO:0000256" key="1">
    <source>
        <dbReference type="ARBA" id="ARBA00004383"/>
    </source>
</evidence>
<evidence type="ECO:0000256" key="2">
    <source>
        <dbReference type="ARBA" id="ARBA00006555"/>
    </source>
</evidence>
<keyword evidence="4" id="KW-1003">Cell membrane</keyword>
<keyword evidence="3" id="KW-0813">Transport</keyword>
<evidence type="ECO:0000256" key="6">
    <source>
        <dbReference type="ARBA" id="ARBA00022692"/>
    </source>
</evidence>
<evidence type="ECO:0000259" key="11">
    <source>
        <dbReference type="PROSITE" id="PS52015"/>
    </source>
</evidence>
<keyword evidence="7" id="KW-0653">Protein transport</keyword>
<reference evidence="12" key="1">
    <citation type="journal article" date="2012" name="PLoS ONE">
        <title>Gene sets for utilization of primary and secondary nutrition supplies in the distal gut of endangered iberian lynx.</title>
        <authorList>
            <person name="Alcaide M."/>
            <person name="Messina E."/>
            <person name="Richter M."/>
            <person name="Bargiela R."/>
            <person name="Peplies J."/>
            <person name="Huws S.A."/>
            <person name="Newbold C.J."/>
            <person name="Golyshin P.N."/>
            <person name="Simon M.A."/>
            <person name="Lopez G."/>
            <person name="Yakimov M.M."/>
            <person name="Ferrer M."/>
        </authorList>
    </citation>
    <scope>NUCLEOTIDE SEQUENCE</scope>
</reference>
<dbReference type="InterPro" id="IPR003538">
    <property type="entry name" value="TonB"/>
</dbReference>
<evidence type="ECO:0000256" key="10">
    <source>
        <dbReference type="SAM" id="Phobius"/>
    </source>
</evidence>
<keyword evidence="8 10" id="KW-1133">Transmembrane helix</keyword>
<keyword evidence="5" id="KW-0997">Cell inner membrane</keyword>
<evidence type="ECO:0000256" key="8">
    <source>
        <dbReference type="ARBA" id="ARBA00022989"/>
    </source>
</evidence>
<feature type="transmembrane region" description="Helical" evidence="10">
    <location>
        <begin position="20"/>
        <end position="37"/>
    </location>
</feature>
<evidence type="ECO:0000313" key="12">
    <source>
        <dbReference type="EMBL" id="EJX04556.1"/>
    </source>
</evidence>
<dbReference type="NCBIfam" id="TIGR01352">
    <property type="entry name" value="tonB_Cterm"/>
    <property type="match status" value="1"/>
</dbReference>
<protein>
    <submittedName>
        <fullName evidence="12">Protein containing TonB</fullName>
    </submittedName>
</protein>
<name>J9CWF6_9ZZZZ</name>
<dbReference type="FunFam" id="3.30.1150.10:FF:000002">
    <property type="entry name" value="Energy transducer TonB"/>
    <property type="match status" value="1"/>
</dbReference>